<comment type="cofactor">
    <cofactor evidence="2">
        <name>Mg(2+)</name>
        <dbReference type="ChEBI" id="CHEBI:18420"/>
    </cofactor>
</comment>
<dbReference type="SMART" id="SM01125">
    <property type="entry name" value="DCP2"/>
    <property type="match status" value="1"/>
</dbReference>
<feature type="domain" description="Nudix hydrolase" evidence="19">
    <location>
        <begin position="98"/>
        <end position="224"/>
    </location>
</feature>
<evidence type="ECO:0000256" key="7">
    <source>
        <dbReference type="ARBA" id="ARBA00022553"/>
    </source>
</evidence>
<dbReference type="GO" id="GO:0140933">
    <property type="term" value="F:5'-(N(7)-methylguanosine 5'-triphospho)-[mRNA] hydrolase activity"/>
    <property type="evidence" value="ECO:0007669"/>
    <property type="project" value="UniProtKB-EC"/>
</dbReference>
<evidence type="ECO:0000256" key="8">
    <source>
        <dbReference type="ARBA" id="ARBA00022723"/>
    </source>
</evidence>
<keyword evidence="18" id="KW-0472">Membrane</keyword>
<dbReference type="PROSITE" id="PS51462">
    <property type="entry name" value="NUDIX"/>
    <property type="match status" value="1"/>
</dbReference>
<evidence type="ECO:0000256" key="9">
    <source>
        <dbReference type="ARBA" id="ARBA00022801"/>
    </source>
</evidence>
<dbReference type="InterPro" id="IPR036189">
    <property type="entry name" value="DCP2_BoxA_sf"/>
</dbReference>
<dbReference type="GO" id="GO:0003723">
    <property type="term" value="F:RNA binding"/>
    <property type="evidence" value="ECO:0007669"/>
    <property type="project" value="UniProtKB-KW"/>
</dbReference>
<evidence type="ECO:0000256" key="17">
    <source>
        <dbReference type="SAM" id="MobiDB-lite"/>
    </source>
</evidence>
<proteinExistence type="inferred from homology"/>
<dbReference type="Gene3D" id="1.10.10.1050">
    <property type="entry name" value="Dcp2, box A domain"/>
    <property type="match status" value="1"/>
</dbReference>
<comment type="similarity">
    <text evidence="5">Belongs to the Nudix hydrolase family. DCP2 subfamily.</text>
</comment>
<feature type="region of interest" description="Disordered" evidence="17">
    <location>
        <begin position="325"/>
        <end position="360"/>
    </location>
</feature>
<keyword evidence="11" id="KW-0464">Manganese</keyword>
<accession>A0A8D8RY11</accession>
<keyword evidence="12" id="KW-0539">Nucleus</keyword>
<name>A0A8D8RY11_9HEMI</name>
<feature type="transmembrane region" description="Helical" evidence="18">
    <location>
        <begin position="379"/>
        <end position="402"/>
    </location>
</feature>
<dbReference type="InterPro" id="IPR000086">
    <property type="entry name" value="NUDIX_hydrolase_dom"/>
</dbReference>
<dbReference type="Gene3D" id="3.90.79.10">
    <property type="entry name" value="Nucleoside Triphosphate Pyrophosphohydrolase"/>
    <property type="match status" value="1"/>
</dbReference>
<dbReference type="FunFam" id="3.90.79.10:FF:000003">
    <property type="entry name" value="M7GpppN-mRNA hydrolase isoform 2"/>
    <property type="match status" value="1"/>
</dbReference>
<organism evidence="20">
    <name type="scientific">Cacopsylla melanoneura</name>
    <dbReference type="NCBI Taxonomy" id="428564"/>
    <lineage>
        <taxon>Eukaryota</taxon>
        <taxon>Metazoa</taxon>
        <taxon>Ecdysozoa</taxon>
        <taxon>Arthropoda</taxon>
        <taxon>Hexapoda</taxon>
        <taxon>Insecta</taxon>
        <taxon>Pterygota</taxon>
        <taxon>Neoptera</taxon>
        <taxon>Paraneoptera</taxon>
        <taxon>Hemiptera</taxon>
        <taxon>Sternorrhyncha</taxon>
        <taxon>Psylloidea</taxon>
        <taxon>Psyllidae</taxon>
        <taxon>Psyllinae</taxon>
        <taxon>Cacopsylla</taxon>
    </lineage>
</organism>
<dbReference type="GO" id="GO:0000932">
    <property type="term" value="C:P-body"/>
    <property type="evidence" value="ECO:0007669"/>
    <property type="project" value="UniProtKB-SubCell"/>
</dbReference>
<dbReference type="PROSITE" id="PS00893">
    <property type="entry name" value="NUDIX_BOX"/>
    <property type="match status" value="1"/>
</dbReference>
<dbReference type="Pfam" id="PF00293">
    <property type="entry name" value="NUDIX"/>
    <property type="match status" value="1"/>
</dbReference>
<dbReference type="InterPro" id="IPR044099">
    <property type="entry name" value="Dcp2_NUDIX"/>
</dbReference>
<comment type="cofactor">
    <cofactor evidence="1">
        <name>Mn(2+)</name>
        <dbReference type="ChEBI" id="CHEBI:29035"/>
    </cofactor>
</comment>
<evidence type="ECO:0000259" key="19">
    <source>
        <dbReference type="PROSITE" id="PS51462"/>
    </source>
</evidence>
<evidence type="ECO:0000256" key="12">
    <source>
        <dbReference type="ARBA" id="ARBA00023242"/>
    </source>
</evidence>
<dbReference type="InterPro" id="IPR015797">
    <property type="entry name" value="NUDIX_hydrolase-like_dom_sf"/>
</dbReference>
<keyword evidence="9 20" id="KW-0378">Hydrolase</keyword>
<dbReference type="InterPro" id="IPR020084">
    <property type="entry name" value="NUDIX_hydrolase_CS"/>
</dbReference>
<dbReference type="GO" id="GO:0030145">
    <property type="term" value="F:manganese ion binding"/>
    <property type="evidence" value="ECO:0007669"/>
    <property type="project" value="InterPro"/>
</dbReference>
<comment type="subcellular location">
    <subcellularLocation>
        <location evidence="4">Cytoplasm</location>
        <location evidence="4">P-body</location>
    </subcellularLocation>
    <subcellularLocation>
        <location evidence="3">Nucleus</location>
    </subcellularLocation>
</comment>
<sequence>MDKIKDKTYYIRRDILDDLCSRFVINIPHEERGDVIRICFQMELAYWFYLDFYCSEDDTLVKTGLKDFFFQMFHHIPSLTHFAHRIDQVLDDWRHYKMSVPTFGAILIDESLSQVLLVQSFFAKASWGFPKGKVNQDELPINCAIREVLEETGFDSSRLISEDSYLESTYNDQLTRLYLIPGVPFDFKFSPKTRNEIKSCQWFPIGELPSSRKEVKTVNINGLTLGTNAFFMIRPFIKRIKRFVHEQLKLRAQLRSKVRHKSVSEVQNPSGSRVRGPVLPAQPVRCMDLEEAMLDNSQKGRLGQPGGSVKKRLFNPGPMDNYSLTPLDPLPSHHRSRSPPLSIQIKKTSPLTPKSQPQTTQYNPYYPKQWREFQFDVEAIIEVVIVVLVVVVVVILSIVGVVEVGMHHFSFPFPHHVFLFYISVCR</sequence>
<dbReference type="PANTHER" id="PTHR23114:SF17">
    <property type="entry name" value="M7GPPPN-MRNA HYDROLASE"/>
    <property type="match status" value="1"/>
</dbReference>
<keyword evidence="7" id="KW-0597">Phosphoprotein</keyword>
<evidence type="ECO:0000256" key="18">
    <source>
        <dbReference type="SAM" id="Phobius"/>
    </source>
</evidence>
<dbReference type="EMBL" id="HBUF01191033">
    <property type="protein sequence ID" value="CAG6658381.1"/>
    <property type="molecule type" value="Transcribed_RNA"/>
</dbReference>
<dbReference type="GO" id="GO:0000290">
    <property type="term" value="P:deadenylation-dependent decapping of nuclear-transcribed mRNA"/>
    <property type="evidence" value="ECO:0007669"/>
    <property type="project" value="InterPro"/>
</dbReference>
<dbReference type="SUPFAM" id="SSF55811">
    <property type="entry name" value="Nudix"/>
    <property type="match status" value="1"/>
</dbReference>
<evidence type="ECO:0000256" key="10">
    <source>
        <dbReference type="ARBA" id="ARBA00022884"/>
    </source>
</evidence>
<keyword evidence="18" id="KW-0812">Transmembrane</keyword>
<evidence type="ECO:0000256" key="2">
    <source>
        <dbReference type="ARBA" id="ARBA00001946"/>
    </source>
</evidence>
<evidence type="ECO:0000256" key="5">
    <source>
        <dbReference type="ARBA" id="ARBA00005279"/>
    </source>
</evidence>
<evidence type="ECO:0000256" key="15">
    <source>
        <dbReference type="ARBA" id="ARBA00068566"/>
    </source>
</evidence>
<keyword evidence="10" id="KW-0694">RNA-binding</keyword>
<dbReference type="PANTHER" id="PTHR23114">
    <property type="entry name" value="M7GPPPN-MRNA HYDROLASE"/>
    <property type="match status" value="1"/>
</dbReference>
<dbReference type="GO" id="GO:0000184">
    <property type="term" value="P:nuclear-transcribed mRNA catabolic process, nonsense-mediated decay"/>
    <property type="evidence" value="ECO:0007669"/>
    <property type="project" value="InterPro"/>
</dbReference>
<evidence type="ECO:0000256" key="1">
    <source>
        <dbReference type="ARBA" id="ARBA00001936"/>
    </source>
</evidence>
<evidence type="ECO:0000256" key="3">
    <source>
        <dbReference type="ARBA" id="ARBA00004123"/>
    </source>
</evidence>
<dbReference type="InterPro" id="IPR007722">
    <property type="entry name" value="DCP2_BoxA"/>
</dbReference>
<evidence type="ECO:0000256" key="14">
    <source>
        <dbReference type="ARBA" id="ARBA00060003"/>
    </source>
</evidence>
<keyword evidence="6" id="KW-0963">Cytoplasm</keyword>
<dbReference type="FunFam" id="1.10.10.1050:FF:000001">
    <property type="entry name" value="M7GpppN-mRNA hydrolase isoform 2"/>
    <property type="match status" value="1"/>
</dbReference>
<protein>
    <recommendedName>
        <fullName evidence="15">m7GpppN-mRNA hydrolase</fullName>
    </recommendedName>
    <alternativeName>
        <fullName evidence="16">mRNA-decapping enzyme 2</fullName>
    </alternativeName>
</protein>
<evidence type="ECO:0000256" key="4">
    <source>
        <dbReference type="ARBA" id="ARBA00004201"/>
    </source>
</evidence>
<dbReference type="AlphaFoldDB" id="A0A8D8RY11"/>
<evidence type="ECO:0000256" key="13">
    <source>
        <dbReference type="ARBA" id="ARBA00047661"/>
    </source>
</evidence>
<reference evidence="20" key="1">
    <citation type="submission" date="2021-05" db="EMBL/GenBank/DDBJ databases">
        <authorList>
            <person name="Alioto T."/>
            <person name="Alioto T."/>
            <person name="Gomez Garrido J."/>
        </authorList>
    </citation>
    <scope>NUCLEOTIDE SEQUENCE</scope>
</reference>
<comment type="function">
    <text evidence="14">Decapping metalloenzyme that catalyzes the cleavage of the cap structure on mRNAs. Removes the 7-methyl guanine cap structure from mRNA molecules, yielding a 5'-phosphorylated mRNA fragment and 7m-GDP. Necessary for the degradation of mRNAs, both in normal mRNA turnover and in nonsense-mediated mRNA decay. Plays a role in replication-dependent histone mRNA degradation. Has higher activity towards mRNAs that lack a poly(A) tail. Has no activity towards a cap structure lacking an RNA moiety. The presence of a N(6)-methyladenosine methylation at the second transcribed position of mRNAs (N(6),2'-O-dimethyladenosine cap; m6A(m)) provides resistance to DCP2-mediated decapping. Blocks autophagy in nutrient-rich conditions by repressing the expression of ATG-related genes through degradation of their transcripts.</text>
</comment>
<keyword evidence="18" id="KW-1133">Transmembrane helix</keyword>
<keyword evidence="8" id="KW-0479">Metal-binding</keyword>
<evidence type="ECO:0000256" key="11">
    <source>
        <dbReference type="ARBA" id="ARBA00023211"/>
    </source>
</evidence>
<evidence type="ECO:0000256" key="16">
    <source>
        <dbReference type="ARBA" id="ARBA00078183"/>
    </source>
</evidence>
<feature type="compositionally biased region" description="Polar residues" evidence="17">
    <location>
        <begin position="345"/>
        <end position="360"/>
    </location>
</feature>
<evidence type="ECO:0000313" key="20">
    <source>
        <dbReference type="EMBL" id="CAG6658381.1"/>
    </source>
</evidence>
<dbReference type="GO" id="GO:0005634">
    <property type="term" value="C:nucleus"/>
    <property type="evidence" value="ECO:0007669"/>
    <property type="project" value="UniProtKB-SubCell"/>
</dbReference>
<comment type="catalytic activity">
    <reaction evidence="13">
        <text>a 5'-end (N(7)-methyl 5'-triphosphoguanosine)-ribonucleoside in mRNA + H2O = N(7)-methyl-GDP + a 5'-end phospho-ribonucleoside in mRNA + 2 H(+)</text>
        <dbReference type="Rhea" id="RHEA:67484"/>
        <dbReference type="Rhea" id="RHEA-COMP:15692"/>
        <dbReference type="Rhea" id="RHEA-COMP:17167"/>
        <dbReference type="ChEBI" id="CHEBI:15377"/>
        <dbReference type="ChEBI" id="CHEBI:15378"/>
        <dbReference type="ChEBI" id="CHEBI:63714"/>
        <dbReference type="ChEBI" id="CHEBI:138282"/>
        <dbReference type="ChEBI" id="CHEBI:156461"/>
        <dbReference type="EC" id="3.6.1.62"/>
    </reaction>
    <physiologicalReaction direction="left-to-right" evidence="13">
        <dbReference type="Rhea" id="RHEA:67485"/>
    </physiologicalReaction>
</comment>
<evidence type="ECO:0000256" key="6">
    <source>
        <dbReference type="ARBA" id="ARBA00022490"/>
    </source>
</evidence>
<dbReference type="CDD" id="cd03672">
    <property type="entry name" value="NUDIX_Dcp2p_Nudt20"/>
    <property type="match status" value="1"/>
</dbReference>
<dbReference type="Pfam" id="PF05026">
    <property type="entry name" value="DCP2"/>
    <property type="match status" value="1"/>
</dbReference>
<dbReference type="SUPFAM" id="SSF140586">
    <property type="entry name" value="Dcp2 domain-like"/>
    <property type="match status" value="1"/>
</dbReference>